<evidence type="ECO:0000313" key="2">
    <source>
        <dbReference type="EMBL" id="PQL95241.1"/>
    </source>
</evidence>
<dbReference type="Proteomes" id="UP000238042">
    <property type="component" value="Unassembled WGS sequence"/>
</dbReference>
<dbReference type="Pfam" id="PF09346">
    <property type="entry name" value="SMI1_KNR4"/>
    <property type="match status" value="1"/>
</dbReference>
<proteinExistence type="predicted"/>
<feature type="domain" description="Knr4/Smi1-like" evidence="1">
    <location>
        <begin position="10"/>
        <end position="146"/>
    </location>
</feature>
<dbReference type="SUPFAM" id="SSF160631">
    <property type="entry name" value="SMI1/KNR4-like"/>
    <property type="match status" value="1"/>
</dbReference>
<dbReference type="EMBL" id="PSZM01000001">
    <property type="protein sequence ID" value="PQL95241.1"/>
    <property type="molecule type" value="Genomic_DNA"/>
</dbReference>
<sequence length="155" mass="17872">MQKFINTGIKLTESDIKNVSKGMNLTFPKDLVELYTQYNGGEIEGEKYFYIDEDNDVDVSVKMFLPMKYKQSENDILLEELYQSLAVEKKLIPLSYIPFAIDDGGYPYCINANDDKIYIGYLEDYDGSPESTIRFISDSLIKFINGMKTEEEAYN</sequence>
<evidence type="ECO:0000259" key="1">
    <source>
        <dbReference type="SMART" id="SM00860"/>
    </source>
</evidence>
<dbReference type="OrthoDB" id="6637351at2"/>
<name>A0A2S8AFT0_9FLAO</name>
<comment type="caution">
    <text evidence="2">The sequence shown here is derived from an EMBL/GenBank/DDBJ whole genome shotgun (WGS) entry which is preliminary data.</text>
</comment>
<evidence type="ECO:0000313" key="3">
    <source>
        <dbReference type="Proteomes" id="UP000238042"/>
    </source>
</evidence>
<accession>A0A2S8AFT0</accession>
<dbReference type="Gene3D" id="3.40.1580.10">
    <property type="entry name" value="SMI1/KNR4-like"/>
    <property type="match status" value="1"/>
</dbReference>
<dbReference type="InterPro" id="IPR037883">
    <property type="entry name" value="Knr4/Smi1-like_sf"/>
</dbReference>
<dbReference type="RefSeq" id="WP_105245170.1">
    <property type="nucleotide sequence ID" value="NZ_PSZM01000001.1"/>
</dbReference>
<reference evidence="2 3" key="1">
    <citation type="submission" date="2018-02" db="EMBL/GenBank/DDBJ databases">
        <title>Genome sequences of Apibacter spp., gut symbionts of Asian honey bees.</title>
        <authorList>
            <person name="Kwong W.K."/>
            <person name="Steele M.I."/>
            <person name="Moran N.A."/>
        </authorList>
    </citation>
    <scope>NUCLEOTIDE SEQUENCE [LARGE SCALE GENOMIC DNA]</scope>
    <source>
        <strain evidence="3">wkB301</strain>
    </source>
</reference>
<protein>
    <recommendedName>
        <fullName evidence="1">Knr4/Smi1-like domain-containing protein</fullName>
    </recommendedName>
</protein>
<dbReference type="InterPro" id="IPR018958">
    <property type="entry name" value="Knr4/Smi1-like_dom"/>
</dbReference>
<organism evidence="2 3">
    <name type="scientific">Apibacter adventoris</name>
    <dbReference type="NCBI Taxonomy" id="1679466"/>
    <lineage>
        <taxon>Bacteria</taxon>
        <taxon>Pseudomonadati</taxon>
        <taxon>Bacteroidota</taxon>
        <taxon>Flavobacteriia</taxon>
        <taxon>Flavobacteriales</taxon>
        <taxon>Weeksellaceae</taxon>
        <taxon>Apibacter</taxon>
    </lineage>
</organism>
<keyword evidence="3" id="KW-1185">Reference proteome</keyword>
<dbReference type="SMART" id="SM00860">
    <property type="entry name" value="SMI1_KNR4"/>
    <property type="match status" value="1"/>
</dbReference>
<dbReference type="AlphaFoldDB" id="A0A2S8AFT0"/>
<gene>
    <name evidence="2" type="ORF">C4S77_00080</name>
</gene>